<dbReference type="PROSITE" id="PS00284">
    <property type="entry name" value="SERPIN"/>
    <property type="match status" value="1"/>
</dbReference>
<keyword evidence="5" id="KW-1185">Reference proteome</keyword>
<keyword evidence="3" id="KW-1133">Transmembrane helix</keyword>
<evidence type="ECO:0000256" key="3">
    <source>
        <dbReference type="SAM" id="Phobius"/>
    </source>
</evidence>
<dbReference type="InterPro" id="IPR000215">
    <property type="entry name" value="Serpin_fam"/>
</dbReference>
<feature type="domain" description="Serpin" evidence="4">
    <location>
        <begin position="58"/>
        <end position="415"/>
    </location>
</feature>
<evidence type="ECO:0000256" key="2">
    <source>
        <dbReference type="RuleBase" id="RU000411"/>
    </source>
</evidence>
<dbReference type="InterPro" id="IPR042185">
    <property type="entry name" value="Serpin_sf_2"/>
</dbReference>
<dbReference type="InterPro" id="IPR042178">
    <property type="entry name" value="Serpin_sf_1"/>
</dbReference>
<evidence type="ECO:0000256" key="1">
    <source>
        <dbReference type="ARBA" id="ARBA00009500"/>
    </source>
</evidence>
<dbReference type="Pfam" id="PF00079">
    <property type="entry name" value="Serpin"/>
    <property type="match status" value="1"/>
</dbReference>
<dbReference type="AlphaFoldDB" id="A0A915BNG2"/>
<dbReference type="Proteomes" id="UP000887569">
    <property type="component" value="Unplaced"/>
</dbReference>
<dbReference type="GO" id="GO:0004867">
    <property type="term" value="F:serine-type endopeptidase inhibitor activity"/>
    <property type="evidence" value="ECO:0007669"/>
    <property type="project" value="InterPro"/>
</dbReference>
<dbReference type="Gene3D" id="3.30.497.10">
    <property type="entry name" value="Antithrombin, subunit I, domain 2"/>
    <property type="match status" value="1"/>
</dbReference>
<dbReference type="InterPro" id="IPR036186">
    <property type="entry name" value="Serpin_sf"/>
</dbReference>
<sequence length="415" mass="46720">PNGATLFHRTTERKMFTSPVFASFTSLVLLLSIYSLYAESKYCCDLKELDIVQADFALNLLSKSGSDEAVHKSAILSPFSIAVALAMTYAGAEGSTYKQMNDVLAAGVSNEEFNEYFASILQELSQPNEGYQLHSANKLFVNEGFDLKESYLSVIRNIYGGQLEQVDFSQANAVANEINEWVKKQTNSKIKDLVRAEMFTQLSRMVLINAIYFKGTWSNVFSESRTRKKTFYGADGVTRKVDMMSNKEDFPYYENEKVQVLGLPYRNSDVYMYVFLPKEKNGLATLEESLNGQQMLEMINNATEEEVIVELPKFKLEKQFQLVNSLRKLGITDAFDGNANFGGISDHPLVISDVIHKAFIEVNEKGTEAAAATGVQVMLLSAHIRLHEPRRFIADHPFLFAIVKANKILFIGHMY</sequence>
<evidence type="ECO:0000313" key="6">
    <source>
        <dbReference type="WBParaSite" id="PgR048_g023_t02"/>
    </source>
</evidence>
<keyword evidence="3" id="KW-0472">Membrane</keyword>
<proteinExistence type="inferred from homology"/>
<accession>A0A915BNG2</accession>
<feature type="transmembrane region" description="Helical" evidence="3">
    <location>
        <begin position="16"/>
        <end position="37"/>
    </location>
</feature>
<keyword evidence="3" id="KW-0812">Transmembrane</keyword>
<dbReference type="InterPro" id="IPR023795">
    <property type="entry name" value="Serpin_CS"/>
</dbReference>
<dbReference type="WBParaSite" id="PgR048_g023_t03">
    <property type="protein sequence ID" value="PgR048_g023_t03"/>
    <property type="gene ID" value="PgR048_g023"/>
</dbReference>
<name>A0A915BNG2_PARUN</name>
<evidence type="ECO:0000259" key="4">
    <source>
        <dbReference type="SMART" id="SM00093"/>
    </source>
</evidence>
<dbReference type="SMART" id="SM00093">
    <property type="entry name" value="SERPIN"/>
    <property type="match status" value="1"/>
</dbReference>
<dbReference type="PANTHER" id="PTHR11461:SF211">
    <property type="entry name" value="GH10112P-RELATED"/>
    <property type="match status" value="1"/>
</dbReference>
<dbReference type="WBParaSite" id="PgR048_g023_t02">
    <property type="protein sequence ID" value="PgR048_g023_t02"/>
    <property type="gene ID" value="PgR048_g023"/>
</dbReference>
<evidence type="ECO:0000313" key="7">
    <source>
        <dbReference type="WBParaSite" id="PgR048_g023_t03"/>
    </source>
</evidence>
<organism evidence="5 6">
    <name type="scientific">Parascaris univalens</name>
    <name type="common">Nematode worm</name>
    <dbReference type="NCBI Taxonomy" id="6257"/>
    <lineage>
        <taxon>Eukaryota</taxon>
        <taxon>Metazoa</taxon>
        <taxon>Ecdysozoa</taxon>
        <taxon>Nematoda</taxon>
        <taxon>Chromadorea</taxon>
        <taxon>Rhabditida</taxon>
        <taxon>Spirurina</taxon>
        <taxon>Ascaridomorpha</taxon>
        <taxon>Ascaridoidea</taxon>
        <taxon>Ascarididae</taxon>
        <taxon>Parascaris</taxon>
    </lineage>
</organism>
<comment type="similarity">
    <text evidence="1 2">Belongs to the serpin family.</text>
</comment>
<dbReference type="InterPro" id="IPR023796">
    <property type="entry name" value="Serpin_dom"/>
</dbReference>
<dbReference type="SUPFAM" id="SSF56574">
    <property type="entry name" value="Serpins"/>
    <property type="match status" value="1"/>
</dbReference>
<evidence type="ECO:0000313" key="5">
    <source>
        <dbReference type="Proteomes" id="UP000887569"/>
    </source>
</evidence>
<dbReference type="Gene3D" id="2.30.39.10">
    <property type="entry name" value="Alpha-1-antitrypsin, domain 1"/>
    <property type="match status" value="1"/>
</dbReference>
<protein>
    <submittedName>
        <fullName evidence="6 7">Serpin domain-containing protein</fullName>
    </submittedName>
</protein>
<dbReference type="GO" id="GO:0005615">
    <property type="term" value="C:extracellular space"/>
    <property type="evidence" value="ECO:0007669"/>
    <property type="project" value="InterPro"/>
</dbReference>
<dbReference type="PANTHER" id="PTHR11461">
    <property type="entry name" value="SERINE PROTEASE INHIBITOR, SERPIN"/>
    <property type="match status" value="1"/>
</dbReference>
<reference evidence="6 7" key="1">
    <citation type="submission" date="2022-11" db="UniProtKB">
        <authorList>
            <consortium name="WormBaseParasite"/>
        </authorList>
    </citation>
    <scope>IDENTIFICATION</scope>
</reference>